<dbReference type="InterPro" id="IPR043502">
    <property type="entry name" value="DNA/RNA_pol_sf"/>
</dbReference>
<evidence type="ECO:0000259" key="9">
    <source>
        <dbReference type="PROSITE" id="PS50994"/>
    </source>
</evidence>
<sequence length="1627" mass="180793">MSGRCGCDERLRRLVAVGTGKGTTRPGGADDDGVIASDGKVPLDARELVTEELRRRDEEATTAVRETAQRQWMDETSTIEAERRRRKAKHLEKQRARRQRRSDVHETAVTAPEEKAETPVTSAEALNDALPDTSVTAGDEHNTSANGAQSAAGGVGTKWSDRVKDALDVAEERRVDPVGELTKEKHATAKTTVVRVSRTRRRYEKRVVKARAKAKCALREWLKANECPEEAYYKFDEVWRRGTKDGVVLLPREVADTMNHERPRITEVSTKKIGRRGHSKRCEYRSGSVYQGPSARVLGDDRRCVRVGRLRAVQAPAVDPLPTARMKTESGWKSIKLDTGAQYSVAGAGWQADGVHRDVLPPGFTGAVARVLGVRRFRFQTQYDQEMEVDAFVVEGTAGEFLLGEDWMLQNGVKIDFTSCEMKWYDGDHKKILPFSCTQGGQKESGGVVRVRMVRTAKITTSTCRKMELAVAAPEGAKGLFMSAPRVEPHLLLAPTLTTVRGGKFAVPVMNLVGRTAKLPKRETLGTWAPTSDGMEILEISGELKRDNVRRWLSSLRENASPLSNEDELNIGVMSDKEMLLTLLRHYPNLLESRDGCPPMTTLGVEHEIHAGTAAPIIGRPRRHAYEEHQIIDDNVDAMLKDGVVEKSSGAWGFPIVLVKKKDGAVRFCIDYRQLNAATARDVYPLPRIDDTLDHLHGSRRFSSLDVPSGYWQVPAAAKDRDKTGFVTRKGLFRFVRMPFGLANAPGTFQRMMDAVLRCLTWQTCLIYLDDVIVFTKGSMTQHVVELATVHERLSVAGLSLKAKKDTFATRRLEYLGHELYEEGVRPMESLVTSVRNFPVPVDTVAVKRFVHMAGYYRRFVAGFASRAAALTKLLRKGVEWRWESPQQDAFEDLKSALTGRPLLAYPDFSKPFRLVTDASKTRLGATLTQDQGQGEQPIAHASTVNSDTVANYSITELECAAVIWAVKLFRPYLYGRKFQLVTDHAALKWLMTSKDLAGRLHRWALQLQECNFAVVYRPGASNVVADAFSRAPVNVVAGQGPVAQAAVGGEGQLTDEEVGAEQAKDRTVRKLLTKGKYGAWAVVERNGLVYVEQVDGSVRVVLPTVLRAKALRKCHDSVFACHLRTPQTYARVAANYWWPDMRTHVCQWVQSCRDCGSRKTKTKEVIPPLRSQGVGDAGGRWAIDVAGPLTMTANGNRYVIAAVDYATRYTVVAAVPSHTAVAVAHFIVGKLVMVFRPARELVMDGAPELNGEVIGVLVDLLQARQVTPVPYRPALLGLVERFHRSWKDMVAIFVSEAQDDWDHWLPGTAYAYNGAKQTSTGLSPNKLMMGRKLRTPNELLRAGGVSQIGAFAEYHRKLVTRMESANAAAKQALAMDQRRRAKYYNRKERHMTKFAVGDSVWVLKPPRGRGITKLAHQWVGPATIVQSTGFDNWEVTRNDTGEHLVVHCSFLVSSRCPNESLGVVADKILAELREESDEATVDGAHPARCDDGCEGATGIEDDEKVVSVWDPQGSQRQPREASTMGEQPAKKHPRLGPVAEMLRGRGHPRRPVPIPEMLRVPTAGYIEERARRRMRNRAGRYVVEHEVEYGERRGEPAGRRWLSHSDLEALDDAGKIEDDLVSGDGV</sequence>
<dbReference type="SUPFAM" id="SSF56672">
    <property type="entry name" value="DNA/RNA polymerases"/>
    <property type="match status" value="1"/>
</dbReference>
<dbReference type="CDD" id="cd09274">
    <property type="entry name" value="RNase_HI_RT_Ty3"/>
    <property type="match status" value="1"/>
</dbReference>
<dbReference type="GO" id="GO:0004519">
    <property type="term" value="F:endonuclease activity"/>
    <property type="evidence" value="ECO:0007669"/>
    <property type="project" value="UniProtKB-KW"/>
</dbReference>
<dbReference type="InterPro" id="IPR000477">
    <property type="entry name" value="RT_dom"/>
</dbReference>
<keyword evidence="5" id="KW-0378">Hydrolase</keyword>
<dbReference type="PANTHER" id="PTHR37984:SF5">
    <property type="entry name" value="PROTEIN NYNRIN-LIKE"/>
    <property type="match status" value="1"/>
</dbReference>
<gene>
    <name evidence="10" type="ORF">PHMEG_00017072</name>
</gene>
<dbReference type="PROSITE" id="PS50878">
    <property type="entry name" value="RT_POL"/>
    <property type="match status" value="1"/>
</dbReference>
<evidence type="ECO:0000313" key="11">
    <source>
        <dbReference type="Proteomes" id="UP000198211"/>
    </source>
</evidence>
<dbReference type="Pfam" id="PF17917">
    <property type="entry name" value="RT_RNaseH"/>
    <property type="match status" value="1"/>
</dbReference>
<comment type="caution">
    <text evidence="10">The sequence shown here is derived from an EMBL/GenBank/DDBJ whole genome shotgun (WGS) entry which is preliminary data.</text>
</comment>
<dbReference type="EMBL" id="NBNE01002551">
    <property type="protein sequence ID" value="OWZ10127.1"/>
    <property type="molecule type" value="Genomic_DNA"/>
</dbReference>
<dbReference type="InterPro" id="IPR012337">
    <property type="entry name" value="RNaseH-like_sf"/>
</dbReference>
<feature type="compositionally biased region" description="Basic residues" evidence="7">
    <location>
        <begin position="84"/>
        <end position="100"/>
    </location>
</feature>
<organism evidence="10 11">
    <name type="scientific">Phytophthora megakarya</name>
    <dbReference type="NCBI Taxonomy" id="4795"/>
    <lineage>
        <taxon>Eukaryota</taxon>
        <taxon>Sar</taxon>
        <taxon>Stramenopiles</taxon>
        <taxon>Oomycota</taxon>
        <taxon>Peronosporomycetes</taxon>
        <taxon>Peronosporales</taxon>
        <taxon>Peronosporaceae</taxon>
        <taxon>Phytophthora</taxon>
    </lineage>
</organism>
<dbReference type="Gene3D" id="1.10.340.70">
    <property type="match status" value="1"/>
</dbReference>
<evidence type="ECO:0000256" key="2">
    <source>
        <dbReference type="ARBA" id="ARBA00022695"/>
    </source>
</evidence>
<evidence type="ECO:0000256" key="1">
    <source>
        <dbReference type="ARBA" id="ARBA00022679"/>
    </source>
</evidence>
<dbReference type="Gene3D" id="3.30.70.270">
    <property type="match status" value="2"/>
</dbReference>
<feature type="domain" description="Reverse transcriptase" evidence="8">
    <location>
        <begin position="640"/>
        <end position="820"/>
    </location>
</feature>
<dbReference type="GO" id="GO:0016787">
    <property type="term" value="F:hydrolase activity"/>
    <property type="evidence" value="ECO:0007669"/>
    <property type="project" value="UniProtKB-KW"/>
</dbReference>
<dbReference type="GO" id="GO:0003676">
    <property type="term" value="F:nucleic acid binding"/>
    <property type="evidence" value="ECO:0007669"/>
    <property type="project" value="InterPro"/>
</dbReference>
<accession>A0A225VZA7</accession>
<dbReference type="FunFam" id="3.30.70.270:FF:000020">
    <property type="entry name" value="Transposon Tf2-6 polyprotein-like Protein"/>
    <property type="match status" value="1"/>
</dbReference>
<keyword evidence="2" id="KW-0548">Nucleotidyltransferase</keyword>
<dbReference type="InterPro" id="IPR036397">
    <property type="entry name" value="RNaseH_sf"/>
</dbReference>
<evidence type="ECO:0000256" key="6">
    <source>
        <dbReference type="ARBA" id="ARBA00022918"/>
    </source>
</evidence>
<evidence type="ECO:0000256" key="3">
    <source>
        <dbReference type="ARBA" id="ARBA00022722"/>
    </source>
</evidence>
<evidence type="ECO:0000259" key="8">
    <source>
        <dbReference type="PROSITE" id="PS50878"/>
    </source>
</evidence>
<protein>
    <submittedName>
        <fullName evidence="10">Retrovirus-related Pol Polyprotein from transposon 412</fullName>
    </submittedName>
</protein>
<dbReference type="PROSITE" id="PS50994">
    <property type="entry name" value="INTEGRASE"/>
    <property type="match status" value="1"/>
</dbReference>
<dbReference type="InterPro" id="IPR050951">
    <property type="entry name" value="Retrovirus_Pol_polyprotein"/>
</dbReference>
<dbReference type="SUPFAM" id="SSF53098">
    <property type="entry name" value="Ribonuclease H-like"/>
    <property type="match status" value="1"/>
</dbReference>
<keyword evidence="6" id="KW-0695">RNA-directed DNA polymerase</keyword>
<reference evidence="11" key="1">
    <citation type="submission" date="2017-03" db="EMBL/GenBank/DDBJ databases">
        <title>Phytopthora megakarya and P. palmivora, two closely related causual agents of cacao black pod achieved similar genome size and gene model numbers by different mechanisms.</title>
        <authorList>
            <person name="Ali S."/>
            <person name="Shao J."/>
            <person name="Larry D.J."/>
            <person name="Kronmiller B."/>
            <person name="Shen D."/>
            <person name="Strem M.D."/>
            <person name="Melnick R.L."/>
            <person name="Guiltinan M.J."/>
            <person name="Tyler B.M."/>
            <person name="Meinhardt L.W."/>
            <person name="Bailey B.A."/>
        </authorList>
    </citation>
    <scope>NUCLEOTIDE SEQUENCE [LARGE SCALE GENOMIC DNA]</scope>
    <source>
        <strain evidence="11">zdho120</strain>
    </source>
</reference>
<keyword evidence="1" id="KW-0808">Transferase</keyword>
<dbReference type="FunFam" id="1.10.340.70:FF:000001">
    <property type="entry name" value="Retrovirus-related Pol polyprotein from transposon gypsy-like Protein"/>
    <property type="match status" value="1"/>
</dbReference>
<evidence type="ECO:0000256" key="5">
    <source>
        <dbReference type="ARBA" id="ARBA00022801"/>
    </source>
</evidence>
<feature type="domain" description="Integrase catalytic" evidence="9">
    <location>
        <begin position="1164"/>
        <end position="1333"/>
    </location>
</feature>
<dbReference type="Pfam" id="PF17921">
    <property type="entry name" value="Integrase_H2C2"/>
    <property type="match status" value="1"/>
</dbReference>
<proteinExistence type="predicted"/>
<dbReference type="GO" id="GO:0003964">
    <property type="term" value="F:RNA-directed DNA polymerase activity"/>
    <property type="evidence" value="ECO:0007669"/>
    <property type="project" value="UniProtKB-KW"/>
</dbReference>
<dbReference type="InterPro" id="IPR001584">
    <property type="entry name" value="Integrase_cat-core"/>
</dbReference>
<dbReference type="InterPro" id="IPR041373">
    <property type="entry name" value="RT_RNaseH"/>
</dbReference>
<dbReference type="CDD" id="cd01647">
    <property type="entry name" value="RT_LTR"/>
    <property type="match status" value="1"/>
</dbReference>
<feature type="region of interest" description="Disordered" evidence="7">
    <location>
        <begin position="52"/>
        <end position="159"/>
    </location>
</feature>
<dbReference type="Gene3D" id="3.10.10.10">
    <property type="entry name" value="HIV Type 1 Reverse Transcriptase, subunit A, domain 1"/>
    <property type="match status" value="1"/>
</dbReference>
<feature type="region of interest" description="Disordered" evidence="7">
    <location>
        <begin position="18"/>
        <end position="38"/>
    </location>
</feature>
<dbReference type="OrthoDB" id="154058at2759"/>
<feature type="compositionally biased region" description="Basic and acidic residues" evidence="7">
    <location>
        <begin position="101"/>
        <end position="117"/>
    </location>
</feature>
<name>A0A225VZA7_9STRA</name>
<evidence type="ECO:0000313" key="10">
    <source>
        <dbReference type="EMBL" id="OWZ10127.1"/>
    </source>
</evidence>
<dbReference type="PANTHER" id="PTHR37984">
    <property type="entry name" value="PROTEIN CBG26694"/>
    <property type="match status" value="1"/>
</dbReference>
<dbReference type="InterPro" id="IPR043128">
    <property type="entry name" value="Rev_trsase/Diguanyl_cyclase"/>
</dbReference>
<dbReference type="Proteomes" id="UP000198211">
    <property type="component" value="Unassembled WGS sequence"/>
</dbReference>
<evidence type="ECO:0000256" key="7">
    <source>
        <dbReference type="SAM" id="MobiDB-lite"/>
    </source>
</evidence>
<dbReference type="InterPro" id="IPR041588">
    <property type="entry name" value="Integrase_H2C2"/>
</dbReference>
<dbReference type="Gene3D" id="3.30.420.10">
    <property type="entry name" value="Ribonuclease H-like superfamily/Ribonuclease H"/>
    <property type="match status" value="1"/>
</dbReference>
<dbReference type="GO" id="GO:0015074">
    <property type="term" value="P:DNA integration"/>
    <property type="evidence" value="ECO:0007669"/>
    <property type="project" value="InterPro"/>
</dbReference>
<keyword evidence="4" id="KW-0255">Endonuclease</keyword>
<keyword evidence="3" id="KW-0540">Nuclease</keyword>
<keyword evidence="11" id="KW-1185">Reference proteome</keyword>
<evidence type="ECO:0000256" key="4">
    <source>
        <dbReference type="ARBA" id="ARBA00022759"/>
    </source>
</evidence>
<feature type="region of interest" description="Disordered" evidence="7">
    <location>
        <begin position="1511"/>
        <end position="1533"/>
    </location>
</feature>
<dbReference type="Pfam" id="PF00078">
    <property type="entry name" value="RVT_1"/>
    <property type="match status" value="1"/>
</dbReference>